<dbReference type="PANTHER" id="PTHR48022">
    <property type="entry name" value="PLASTIDIC GLUCOSE TRANSPORTER 4"/>
    <property type="match status" value="1"/>
</dbReference>
<evidence type="ECO:0000256" key="7">
    <source>
        <dbReference type="ARBA" id="ARBA00023136"/>
    </source>
</evidence>
<evidence type="ECO:0000313" key="12">
    <source>
        <dbReference type="Proteomes" id="UP001447188"/>
    </source>
</evidence>
<evidence type="ECO:0000256" key="2">
    <source>
        <dbReference type="ARBA" id="ARBA00010992"/>
    </source>
</evidence>
<evidence type="ECO:0000256" key="6">
    <source>
        <dbReference type="ARBA" id="ARBA00022989"/>
    </source>
</evidence>
<feature type="transmembrane region" description="Helical" evidence="9">
    <location>
        <begin position="130"/>
        <end position="148"/>
    </location>
</feature>
<feature type="transmembrane region" description="Helical" evidence="9">
    <location>
        <begin position="284"/>
        <end position="305"/>
    </location>
</feature>
<dbReference type="InterPro" id="IPR005829">
    <property type="entry name" value="Sugar_transporter_CS"/>
</dbReference>
<keyword evidence="5 9" id="KW-0812">Transmembrane</keyword>
<evidence type="ECO:0000256" key="4">
    <source>
        <dbReference type="ARBA" id="ARBA00022597"/>
    </source>
</evidence>
<accession>A0ABR3G6P1</accession>
<dbReference type="InterPro" id="IPR020846">
    <property type="entry name" value="MFS_dom"/>
</dbReference>
<organism evidence="11 12">
    <name type="scientific">Discina gigas</name>
    <dbReference type="NCBI Taxonomy" id="1032678"/>
    <lineage>
        <taxon>Eukaryota</taxon>
        <taxon>Fungi</taxon>
        <taxon>Dikarya</taxon>
        <taxon>Ascomycota</taxon>
        <taxon>Pezizomycotina</taxon>
        <taxon>Pezizomycetes</taxon>
        <taxon>Pezizales</taxon>
        <taxon>Discinaceae</taxon>
        <taxon>Discina</taxon>
    </lineage>
</organism>
<feature type="transmembrane region" description="Helical" evidence="9">
    <location>
        <begin position="347"/>
        <end position="366"/>
    </location>
</feature>
<feature type="transmembrane region" description="Helical" evidence="9">
    <location>
        <begin position="378"/>
        <end position="402"/>
    </location>
</feature>
<dbReference type="InterPro" id="IPR036259">
    <property type="entry name" value="MFS_trans_sf"/>
</dbReference>
<keyword evidence="4" id="KW-0762">Sugar transport</keyword>
<keyword evidence="3 8" id="KW-0813">Transport</keyword>
<feature type="transmembrane region" description="Helical" evidence="9">
    <location>
        <begin position="446"/>
        <end position="463"/>
    </location>
</feature>
<evidence type="ECO:0000259" key="10">
    <source>
        <dbReference type="PROSITE" id="PS50850"/>
    </source>
</evidence>
<dbReference type="Proteomes" id="UP001447188">
    <property type="component" value="Unassembled WGS sequence"/>
</dbReference>
<feature type="domain" description="Major facilitator superfamily (MFS) profile" evidence="10">
    <location>
        <begin position="23"/>
        <end position="467"/>
    </location>
</feature>
<dbReference type="NCBIfam" id="TIGR00879">
    <property type="entry name" value="SP"/>
    <property type="match status" value="1"/>
</dbReference>
<dbReference type="PRINTS" id="PR00171">
    <property type="entry name" value="SUGRTRNSPORT"/>
</dbReference>
<name>A0ABR3G6P1_9PEZI</name>
<dbReference type="PROSITE" id="PS00216">
    <property type="entry name" value="SUGAR_TRANSPORT_1"/>
    <property type="match status" value="1"/>
</dbReference>
<dbReference type="EMBL" id="JBBBZM010000228">
    <property type="protein sequence ID" value="KAL0631622.1"/>
    <property type="molecule type" value="Genomic_DNA"/>
</dbReference>
<feature type="transmembrane region" description="Helical" evidence="9">
    <location>
        <begin position="12"/>
        <end position="34"/>
    </location>
</feature>
<feature type="transmembrane region" description="Helical" evidence="9">
    <location>
        <begin position="423"/>
        <end position="440"/>
    </location>
</feature>
<proteinExistence type="inferred from homology"/>
<evidence type="ECO:0000256" key="5">
    <source>
        <dbReference type="ARBA" id="ARBA00022692"/>
    </source>
</evidence>
<dbReference type="InterPro" id="IPR003663">
    <property type="entry name" value="Sugar/inositol_transpt"/>
</dbReference>
<protein>
    <submittedName>
        <fullName evidence="11">Hexose transporter hxt5</fullName>
    </submittedName>
</protein>
<feature type="transmembrane region" description="Helical" evidence="9">
    <location>
        <begin position="317"/>
        <end position="338"/>
    </location>
</feature>
<feature type="transmembrane region" description="Helical" evidence="9">
    <location>
        <begin position="192"/>
        <end position="211"/>
    </location>
</feature>
<dbReference type="Pfam" id="PF00083">
    <property type="entry name" value="Sugar_tr"/>
    <property type="match status" value="1"/>
</dbReference>
<dbReference type="PROSITE" id="PS00217">
    <property type="entry name" value="SUGAR_TRANSPORT_2"/>
    <property type="match status" value="1"/>
</dbReference>
<evidence type="ECO:0000256" key="8">
    <source>
        <dbReference type="RuleBase" id="RU003346"/>
    </source>
</evidence>
<evidence type="ECO:0000256" key="9">
    <source>
        <dbReference type="SAM" id="Phobius"/>
    </source>
</evidence>
<reference evidence="11 12" key="1">
    <citation type="submission" date="2024-02" db="EMBL/GenBank/DDBJ databases">
        <title>Discinaceae phylogenomics.</title>
        <authorList>
            <person name="Dirks A.C."/>
            <person name="James T.Y."/>
        </authorList>
    </citation>
    <scope>NUCLEOTIDE SEQUENCE [LARGE SCALE GENOMIC DNA]</scope>
    <source>
        <strain evidence="11 12">ACD0624</strain>
    </source>
</reference>
<feature type="transmembrane region" description="Helical" evidence="9">
    <location>
        <begin position="160"/>
        <end position="180"/>
    </location>
</feature>
<evidence type="ECO:0000256" key="1">
    <source>
        <dbReference type="ARBA" id="ARBA00004141"/>
    </source>
</evidence>
<comment type="caution">
    <text evidence="11">The sequence shown here is derived from an EMBL/GenBank/DDBJ whole genome shotgun (WGS) entry which is preliminary data.</text>
</comment>
<dbReference type="InterPro" id="IPR050360">
    <property type="entry name" value="MFS_Sugar_Transporters"/>
</dbReference>
<evidence type="ECO:0000313" key="11">
    <source>
        <dbReference type="EMBL" id="KAL0631622.1"/>
    </source>
</evidence>
<keyword evidence="12" id="KW-1185">Reference proteome</keyword>
<feature type="transmembrane region" description="Helical" evidence="9">
    <location>
        <begin position="70"/>
        <end position="88"/>
    </location>
</feature>
<dbReference type="Gene3D" id="1.20.1250.20">
    <property type="entry name" value="MFS general substrate transporter like domains"/>
    <property type="match status" value="1"/>
</dbReference>
<comment type="subcellular location">
    <subcellularLocation>
        <location evidence="1">Membrane</location>
        <topology evidence="1">Multi-pass membrane protein</topology>
    </subcellularLocation>
</comment>
<dbReference type="InterPro" id="IPR005828">
    <property type="entry name" value="MFS_sugar_transport-like"/>
</dbReference>
<sequence length="524" mass="57198">MFSASTPRLDEIKSVVSGPIMVLGLVASMGGFLFGADTGQVSGFIIMDDFVNRFAEDRGLGVHSWSQTRVGLIVGMLSVGALLGALIAGPLGNGIGRKKAMIGTCFVYFVGNTISITTQHAWYQIVTGRLFSGIAIGALSALVPVYVSETVPKQVRGAMVASYQLFVTCGLLTSYCVNFGTSHIKNSAEWRGPLALGYFWALLLMVGMIFLPESPRWLLANGKNEECLAALSSIAGEKNRNKAGFIEAEYRDIELLVGDAAAAGKSSFFSSFNPKGKALYRTMLGFLLMVCQQLTGANYFFYYGASIFRSVGISNSYVTQIILGAVNVICTFPGLWFIEKFGRRKTLIGGALWQMGWLLIFGAIGSQMDPSDRPVGGVLILCACMFIASFASTWGPGAWVCVGEMYPLRTRSHSSAIATTGNWMWNFILTFFTPFITQAIGYQYGYLFAGCNFMAVLIVYFFLYESNNLTLEQVEEMYNDPSIRAWNSSKWQPTVTADRVDDIDAPKEQQTIAVDVPAESQNSE</sequence>
<dbReference type="CDD" id="cd17356">
    <property type="entry name" value="MFS_HXT"/>
    <property type="match status" value="1"/>
</dbReference>
<comment type="similarity">
    <text evidence="2 8">Belongs to the major facilitator superfamily. Sugar transporter (TC 2.A.1.1) family.</text>
</comment>
<evidence type="ECO:0000256" key="3">
    <source>
        <dbReference type="ARBA" id="ARBA00022448"/>
    </source>
</evidence>
<dbReference type="PANTHER" id="PTHR48022:SF75">
    <property type="entry name" value="GALACTOSE TRANSPORTER-RELATED"/>
    <property type="match status" value="1"/>
</dbReference>
<keyword evidence="6 9" id="KW-1133">Transmembrane helix</keyword>
<dbReference type="PROSITE" id="PS50850">
    <property type="entry name" value="MFS"/>
    <property type="match status" value="1"/>
</dbReference>
<dbReference type="SUPFAM" id="SSF103473">
    <property type="entry name" value="MFS general substrate transporter"/>
    <property type="match status" value="1"/>
</dbReference>
<gene>
    <name evidence="11" type="primary">HXT5</name>
    <name evidence="11" type="ORF">Q9L58_009516</name>
</gene>
<keyword evidence="7 9" id="KW-0472">Membrane</keyword>
<feature type="transmembrane region" description="Helical" evidence="9">
    <location>
        <begin position="100"/>
        <end position="118"/>
    </location>
</feature>